<feature type="transmembrane region" description="Helical" evidence="22">
    <location>
        <begin position="224"/>
        <end position="244"/>
    </location>
</feature>
<dbReference type="PANTHER" id="PTHR45339">
    <property type="entry name" value="HYBRID SIGNAL TRANSDUCTION HISTIDINE KINASE J"/>
    <property type="match status" value="1"/>
</dbReference>
<dbReference type="GO" id="GO:0005524">
    <property type="term" value="F:ATP binding"/>
    <property type="evidence" value="ECO:0007669"/>
    <property type="project" value="UniProtKB-KW"/>
</dbReference>
<dbReference type="CDD" id="cd00130">
    <property type="entry name" value="PAS"/>
    <property type="match status" value="2"/>
</dbReference>
<evidence type="ECO:0000256" key="9">
    <source>
        <dbReference type="ARBA" id="ARBA00022777"/>
    </source>
</evidence>
<dbReference type="InterPro" id="IPR035965">
    <property type="entry name" value="PAS-like_dom_sf"/>
</dbReference>
<dbReference type="CDD" id="cd00088">
    <property type="entry name" value="HPT"/>
    <property type="match status" value="1"/>
</dbReference>
<evidence type="ECO:0000256" key="17">
    <source>
        <dbReference type="ARBA" id="ARBA00070152"/>
    </source>
</evidence>
<dbReference type="InterPro" id="IPR013767">
    <property type="entry name" value="PAS_fold"/>
</dbReference>
<organism evidence="28 29">
    <name type="scientific">Candidatus Gallionella acididurans</name>
    <dbReference type="NCBI Taxonomy" id="1796491"/>
    <lineage>
        <taxon>Bacteria</taxon>
        <taxon>Pseudomonadati</taxon>
        <taxon>Pseudomonadota</taxon>
        <taxon>Betaproteobacteria</taxon>
        <taxon>Nitrosomonadales</taxon>
        <taxon>Gallionellaceae</taxon>
        <taxon>Gallionella</taxon>
    </lineage>
</organism>
<keyword evidence="9" id="KW-0418">Kinase</keyword>
<dbReference type="InterPro" id="IPR003594">
    <property type="entry name" value="HATPase_dom"/>
</dbReference>
<dbReference type="EC" id="2.7.13.3" evidence="3"/>
<feature type="domain" description="PAC" evidence="26">
    <location>
        <begin position="459"/>
        <end position="511"/>
    </location>
</feature>
<comment type="function">
    <text evidence="14">Member of the two-component regulatory system BvgS/BvgA. Phosphorylates BvgA via a four-step phosphorelay in response to environmental signals.</text>
</comment>
<dbReference type="SUPFAM" id="SSF55785">
    <property type="entry name" value="PYP-like sensor domain (PAS domain)"/>
    <property type="match status" value="2"/>
</dbReference>
<feature type="domain" description="Response regulatory" evidence="24">
    <location>
        <begin position="1004"/>
        <end position="1121"/>
    </location>
</feature>
<dbReference type="GO" id="GO:0005886">
    <property type="term" value="C:plasma membrane"/>
    <property type="evidence" value="ECO:0007669"/>
    <property type="project" value="UniProtKB-SubCell"/>
</dbReference>
<evidence type="ECO:0000256" key="18">
    <source>
        <dbReference type="PROSITE-ProRule" id="PRU00110"/>
    </source>
</evidence>
<dbReference type="PRINTS" id="PR00344">
    <property type="entry name" value="BCTRLSENSOR"/>
</dbReference>
<evidence type="ECO:0000256" key="10">
    <source>
        <dbReference type="ARBA" id="ARBA00022840"/>
    </source>
</evidence>
<dbReference type="SMART" id="SM00448">
    <property type="entry name" value="REC"/>
    <property type="match status" value="1"/>
</dbReference>
<dbReference type="SMART" id="SM00091">
    <property type="entry name" value="PAS"/>
    <property type="match status" value="2"/>
</dbReference>
<keyword evidence="11 22" id="KW-1133">Transmembrane helix</keyword>
<dbReference type="InterPro" id="IPR011006">
    <property type="entry name" value="CheY-like_superfamily"/>
</dbReference>
<dbReference type="SUPFAM" id="SSF55874">
    <property type="entry name" value="ATPase domain of HSP90 chaperone/DNA topoisomerase II/histidine kinase"/>
    <property type="match status" value="1"/>
</dbReference>
<evidence type="ECO:0000256" key="12">
    <source>
        <dbReference type="ARBA" id="ARBA00023012"/>
    </source>
</evidence>
<evidence type="ECO:0000256" key="20">
    <source>
        <dbReference type="SAM" id="Coils"/>
    </source>
</evidence>
<dbReference type="InterPro" id="IPR036097">
    <property type="entry name" value="HisK_dim/P_sf"/>
</dbReference>
<dbReference type="Pfam" id="PF00989">
    <property type="entry name" value="PAS"/>
    <property type="match status" value="1"/>
</dbReference>
<dbReference type="InterPro" id="IPR004358">
    <property type="entry name" value="Sig_transdc_His_kin-like_C"/>
</dbReference>
<dbReference type="CDD" id="cd00082">
    <property type="entry name" value="HisKA"/>
    <property type="match status" value="1"/>
</dbReference>
<dbReference type="FunFam" id="1.10.287.130:FF:000002">
    <property type="entry name" value="Two-component osmosensing histidine kinase"/>
    <property type="match status" value="1"/>
</dbReference>
<dbReference type="GO" id="GO:0006355">
    <property type="term" value="P:regulation of DNA-templated transcription"/>
    <property type="evidence" value="ECO:0007669"/>
    <property type="project" value="InterPro"/>
</dbReference>
<dbReference type="CDD" id="cd16922">
    <property type="entry name" value="HATPase_EvgS-ArcB-TorS-like"/>
    <property type="match status" value="1"/>
</dbReference>
<keyword evidence="12" id="KW-0902">Two-component regulatory system</keyword>
<evidence type="ECO:0000256" key="1">
    <source>
        <dbReference type="ARBA" id="ARBA00000085"/>
    </source>
</evidence>
<keyword evidence="5 19" id="KW-0597">Phosphoprotein</keyword>
<evidence type="ECO:0000256" key="8">
    <source>
        <dbReference type="ARBA" id="ARBA00022741"/>
    </source>
</evidence>
<dbReference type="InterPro" id="IPR005467">
    <property type="entry name" value="His_kinase_dom"/>
</dbReference>
<dbReference type="SMART" id="SM00086">
    <property type="entry name" value="PAC"/>
    <property type="match status" value="2"/>
</dbReference>
<keyword evidence="10" id="KW-0067">ATP-binding</keyword>
<dbReference type="NCBIfam" id="TIGR00229">
    <property type="entry name" value="sensory_box"/>
    <property type="match status" value="2"/>
</dbReference>
<evidence type="ECO:0000256" key="11">
    <source>
        <dbReference type="ARBA" id="ARBA00022989"/>
    </source>
</evidence>
<dbReference type="InterPro" id="IPR001789">
    <property type="entry name" value="Sig_transdc_resp-reg_receiver"/>
</dbReference>
<dbReference type="Pfam" id="PF02518">
    <property type="entry name" value="HATPase_c"/>
    <property type="match status" value="1"/>
</dbReference>
<dbReference type="InterPro" id="IPR036890">
    <property type="entry name" value="HATPase_C_sf"/>
</dbReference>
<keyword evidence="8" id="KW-0547">Nucleotide-binding</keyword>
<feature type="domain" description="Histidine kinase" evidence="23">
    <location>
        <begin position="573"/>
        <end position="823"/>
    </location>
</feature>
<evidence type="ECO:0000256" key="21">
    <source>
        <dbReference type="SAM" id="MobiDB-lite"/>
    </source>
</evidence>
<evidence type="ECO:0000256" key="2">
    <source>
        <dbReference type="ARBA" id="ARBA00004651"/>
    </source>
</evidence>
<evidence type="ECO:0000259" key="25">
    <source>
        <dbReference type="PROSITE" id="PS50112"/>
    </source>
</evidence>
<dbReference type="InterPro" id="IPR000700">
    <property type="entry name" value="PAS-assoc_C"/>
</dbReference>
<dbReference type="AlphaFoldDB" id="A0A139BQ86"/>
<evidence type="ECO:0000256" key="7">
    <source>
        <dbReference type="ARBA" id="ARBA00022692"/>
    </source>
</evidence>
<name>A0A139BQ86_9PROT</name>
<evidence type="ECO:0000313" key="28">
    <source>
        <dbReference type="EMBL" id="KXS31156.1"/>
    </source>
</evidence>
<dbReference type="InterPro" id="IPR001610">
    <property type="entry name" value="PAC"/>
</dbReference>
<gene>
    <name evidence="28" type="ORF">AWT59_2721</name>
</gene>
<feature type="domain" description="HPt" evidence="27">
    <location>
        <begin position="1178"/>
        <end position="1271"/>
    </location>
</feature>
<dbReference type="Gene3D" id="1.20.120.160">
    <property type="entry name" value="HPT domain"/>
    <property type="match status" value="1"/>
</dbReference>
<feature type="coiled-coil region" evidence="20">
    <location>
        <begin position="521"/>
        <end position="573"/>
    </location>
</feature>
<comment type="catalytic activity">
    <reaction evidence="1">
        <text>ATP + protein L-histidine = ADP + protein N-phospho-L-histidine.</text>
        <dbReference type="EC" id="2.7.13.3"/>
    </reaction>
</comment>
<evidence type="ECO:0000256" key="4">
    <source>
        <dbReference type="ARBA" id="ARBA00022475"/>
    </source>
</evidence>
<dbReference type="InterPro" id="IPR036641">
    <property type="entry name" value="HPT_dom_sf"/>
</dbReference>
<evidence type="ECO:0000256" key="22">
    <source>
        <dbReference type="SAM" id="Phobius"/>
    </source>
</evidence>
<keyword evidence="20" id="KW-0175">Coiled coil</keyword>
<keyword evidence="4" id="KW-1003">Cell membrane</keyword>
<evidence type="ECO:0000259" key="26">
    <source>
        <dbReference type="PROSITE" id="PS50113"/>
    </source>
</evidence>
<feature type="modified residue" description="Phosphohistidine" evidence="18">
    <location>
        <position position="1217"/>
    </location>
</feature>
<evidence type="ECO:0000256" key="19">
    <source>
        <dbReference type="PROSITE-ProRule" id="PRU00169"/>
    </source>
</evidence>
<dbReference type="Pfam" id="PF00072">
    <property type="entry name" value="Response_reg"/>
    <property type="match status" value="1"/>
</dbReference>
<reference evidence="28 29" key="2">
    <citation type="submission" date="2016-03" db="EMBL/GenBank/DDBJ databases">
        <title>New uncultured bacterium of the family Gallionellaceae from acid mine drainage: description and reconstruction of genome based on metagenomic analysis of microbial community.</title>
        <authorList>
            <person name="Kadnikov V."/>
            <person name="Ivasenko D."/>
            <person name="Beletsky A."/>
            <person name="Mardanov A."/>
            <person name="Danilova E."/>
            <person name="Pimenov N."/>
            <person name="Karnachuk O."/>
            <person name="Ravin N."/>
        </authorList>
    </citation>
    <scope>NUCLEOTIDE SEQUENCE [LARGE SCALE GENOMIC DNA]</scope>
    <source>
        <strain evidence="28">ShG14-8</strain>
    </source>
</reference>
<keyword evidence="13 22" id="KW-0472">Membrane</keyword>
<feature type="domain" description="PAC" evidence="26">
    <location>
        <begin position="330"/>
        <end position="380"/>
    </location>
</feature>
<reference evidence="28 29" key="1">
    <citation type="submission" date="2016-02" db="EMBL/GenBank/DDBJ databases">
        <authorList>
            <person name="Wen L."/>
            <person name="He K."/>
            <person name="Yang H."/>
        </authorList>
    </citation>
    <scope>NUCLEOTIDE SEQUENCE [LARGE SCALE GENOMIC DNA]</scope>
    <source>
        <strain evidence="28">ShG14-8</strain>
    </source>
</reference>
<dbReference type="PROSITE" id="PS50110">
    <property type="entry name" value="RESPONSE_REGULATORY"/>
    <property type="match status" value="1"/>
</dbReference>
<comment type="caution">
    <text evidence="28">The sequence shown here is derived from an EMBL/GenBank/DDBJ whole genome shotgun (WGS) entry which is preliminary data.</text>
</comment>
<evidence type="ECO:0000259" key="27">
    <source>
        <dbReference type="PROSITE" id="PS50894"/>
    </source>
</evidence>
<dbReference type="SMART" id="SM00388">
    <property type="entry name" value="HisKA"/>
    <property type="match status" value="1"/>
</dbReference>
<dbReference type="PROSITE" id="PS50112">
    <property type="entry name" value="PAS"/>
    <property type="match status" value="1"/>
</dbReference>
<feature type="domain" description="PAS" evidence="25">
    <location>
        <begin position="257"/>
        <end position="327"/>
    </location>
</feature>
<dbReference type="InterPro" id="IPR013655">
    <property type="entry name" value="PAS_fold_3"/>
</dbReference>
<dbReference type="CDD" id="cd17546">
    <property type="entry name" value="REC_hyHK_CKI1_RcsC-like"/>
    <property type="match status" value="1"/>
</dbReference>
<dbReference type="InterPro" id="IPR003661">
    <property type="entry name" value="HisK_dim/P_dom"/>
</dbReference>
<dbReference type="Pfam" id="PF08447">
    <property type="entry name" value="PAS_3"/>
    <property type="match status" value="1"/>
</dbReference>
<dbReference type="SUPFAM" id="SSF52172">
    <property type="entry name" value="CheY-like"/>
    <property type="match status" value="1"/>
</dbReference>
<dbReference type="Gene3D" id="3.30.450.20">
    <property type="entry name" value="PAS domain"/>
    <property type="match status" value="2"/>
</dbReference>
<evidence type="ECO:0000256" key="15">
    <source>
        <dbReference type="ARBA" id="ARBA00064003"/>
    </source>
</evidence>
<proteinExistence type="predicted"/>
<evidence type="ECO:0000256" key="13">
    <source>
        <dbReference type="ARBA" id="ARBA00023136"/>
    </source>
</evidence>
<keyword evidence="6" id="KW-0808">Transferase</keyword>
<feature type="transmembrane region" description="Helical" evidence="22">
    <location>
        <begin position="26"/>
        <end position="46"/>
    </location>
</feature>
<dbReference type="Gene3D" id="3.30.565.10">
    <property type="entry name" value="Histidine kinase-like ATPase, C-terminal domain"/>
    <property type="match status" value="1"/>
</dbReference>
<dbReference type="Gene3D" id="1.10.287.130">
    <property type="match status" value="1"/>
</dbReference>
<sequence>MKNWKLSALLNIPPGTASRSTTVSRVYLIIALFVALIFCLVLLFQVQMDALNAIRTYVGGEGLWARAQKDATRSLEHYAVSRDEADYQAYLRLIQVPLGDRRARIELQKENPDIAVAQAGLVQGRNHPDDLESAVRFFRRFQHIGYMSRVIEHWTAGDRMIAELNGVAEALHDEIASGRDNPELIRSYLNRMEDINRQVTAEEDLFSSTLAEASRWANDVSRNLTYIIALLFVALGVGLTWPIIIRIRIIENSLLESEERLRSVFEHIDDIIYTIEADGTFSSISPSCERMLGWSPGELTNRPFPLIVHPDDLPRMQELFMQAQAGKSLPVFQVNILMKAGGYLEAEIVANLINHGGTITILGVIRDITERKQMEQALQESEARYRRITEGLTDFQYKVRIENGRAVETTQSSACVTVTGYTAEEFAANPDLWIQIVVQEDRERVMKQVVLILAEMDVPPIEYRLTRKNGELRWISDTAILFRDASGKLLSYDGVIKDITTFKQSENAEILKVANQSRLAMLGVIEDQKRAEDALRQLNEELENKVMARTADLEQARREADDANQAKSSFLAAMSHEIRTPMNGVIGMVEVLHQTSLRGYQVEMVDLIRESAFSLLDIIDDILDFSKIEAGKLEIESRPMPVADVVEKACDLLAQLAVRKGVELTLFIDPAIPEEVLGDALRLRQVLLNIANNAIKFSSGQQRLGQVSVRAVRAESTPDGQGRFPHPTPPPKGEGANESLRDVKQILVEFQVADNGIGMDEETQARLFTSFTQADATTTRRFGGTGLGLAISRHLVNMMGGEITVRSEPGKGSTFTVRLRLTPLPAKTDNGGKVVDLSGLSCLVLGGNKGLGDDLAVYLTCAGALVERAMGLDAARKLIGTLPPGLWLFIIDAGYDAPPVEELRVACNTRPDLGPHFVEVEHGHHQPGVEPHFVIVRRGRRRQGRTQAVDIVTLDGDSMHRQDFLKAVAIAAGRAQEEETPLPGKTEAPITKQTREEARQHDRLILVAEDNETNQKVILHQLGLLGYAADVVRDGREALERWQSGDYALLLSDLHMPNMDGYQLTAAIRSAETGKKRIPIIALTANALKSEAEHCRAAGMDDYLSKPARLADLKAMLDKWMPVAGEAVGDMVLDRPVGARFIAPLISKKGRDESRPYNESPAPMPVDVNMLKALVGDDPAVIREFMEDFRISTEKITTELRAAYAQGNTAAVGAAAHKLKSSARSVGALALGELCAEMEQVGKAGRVEALAALLSRFESEMSAVDKYLGSL</sequence>
<evidence type="ECO:0000256" key="14">
    <source>
        <dbReference type="ARBA" id="ARBA00058004"/>
    </source>
</evidence>
<evidence type="ECO:0000256" key="6">
    <source>
        <dbReference type="ARBA" id="ARBA00022679"/>
    </source>
</evidence>
<evidence type="ECO:0000256" key="5">
    <source>
        <dbReference type="ARBA" id="ARBA00022553"/>
    </source>
</evidence>
<dbReference type="SMART" id="SM00387">
    <property type="entry name" value="HATPase_c"/>
    <property type="match status" value="1"/>
</dbReference>
<dbReference type="SUPFAM" id="SSF47226">
    <property type="entry name" value="Histidine-containing phosphotransfer domain, HPT domain"/>
    <property type="match status" value="1"/>
</dbReference>
<dbReference type="FunFam" id="3.30.565.10:FF:000010">
    <property type="entry name" value="Sensor histidine kinase RcsC"/>
    <property type="match status" value="1"/>
</dbReference>
<comment type="subcellular location">
    <subcellularLocation>
        <location evidence="2">Cell membrane</location>
        <topology evidence="2">Multi-pass membrane protein</topology>
    </subcellularLocation>
</comment>
<dbReference type="Pfam" id="PF01627">
    <property type="entry name" value="Hpt"/>
    <property type="match status" value="1"/>
</dbReference>
<evidence type="ECO:0000256" key="3">
    <source>
        <dbReference type="ARBA" id="ARBA00012438"/>
    </source>
</evidence>
<dbReference type="PATRIC" id="fig|1796491.3.peg.2973"/>
<dbReference type="PROSITE" id="PS50109">
    <property type="entry name" value="HIS_KIN"/>
    <property type="match status" value="1"/>
</dbReference>
<keyword evidence="7 22" id="KW-0812">Transmembrane</keyword>
<comment type="subunit">
    <text evidence="15">At low DSF concentrations, interacts with RpfF.</text>
</comment>
<dbReference type="PANTHER" id="PTHR45339:SF1">
    <property type="entry name" value="HYBRID SIGNAL TRANSDUCTION HISTIDINE KINASE J"/>
    <property type="match status" value="1"/>
</dbReference>
<evidence type="ECO:0000256" key="16">
    <source>
        <dbReference type="ARBA" id="ARBA00068150"/>
    </source>
</evidence>
<dbReference type="PROSITE" id="PS50113">
    <property type="entry name" value="PAC"/>
    <property type="match status" value="2"/>
</dbReference>
<dbReference type="Proteomes" id="UP000070578">
    <property type="component" value="Unassembled WGS sequence"/>
</dbReference>
<feature type="modified residue" description="4-aspartylphosphate" evidence="19">
    <location>
        <position position="1053"/>
    </location>
</feature>
<evidence type="ECO:0000313" key="29">
    <source>
        <dbReference type="Proteomes" id="UP000070578"/>
    </source>
</evidence>
<evidence type="ECO:0000259" key="23">
    <source>
        <dbReference type="PROSITE" id="PS50109"/>
    </source>
</evidence>
<dbReference type="SUPFAM" id="SSF47384">
    <property type="entry name" value="Homodimeric domain of signal transducing histidine kinase"/>
    <property type="match status" value="1"/>
</dbReference>
<evidence type="ECO:0000259" key="24">
    <source>
        <dbReference type="PROSITE" id="PS50110"/>
    </source>
</evidence>
<dbReference type="InterPro" id="IPR000014">
    <property type="entry name" value="PAS"/>
</dbReference>
<dbReference type="PROSITE" id="PS50894">
    <property type="entry name" value="HPT"/>
    <property type="match status" value="1"/>
</dbReference>
<feature type="region of interest" description="Disordered" evidence="21">
    <location>
        <begin position="715"/>
        <end position="737"/>
    </location>
</feature>
<dbReference type="Pfam" id="PF00512">
    <property type="entry name" value="HisKA"/>
    <property type="match status" value="1"/>
</dbReference>
<dbReference type="InterPro" id="IPR008207">
    <property type="entry name" value="Sig_transdc_His_kin_Hpt_dom"/>
</dbReference>
<protein>
    <recommendedName>
        <fullName evidence="16">Sensory/regulatory protein RpfC</fullName>
        <ecNumber evidence="3">2.7.13.3</ecNumber>
    </recommendedName>
    <alternativeName>
        <fullName evidence="17">Virulence sensor protein BvgS</fullName>
    </alternativeName>
</protein>
<dbReference type="Gene3D" id="3.40.50.2300">
    <property type="match status" value="1"/>
</dbReference>
<dbReference type="GO" id="GO:0000155">
    <property type="term" value="F:phosphorelay sensor kinase activity"/>
    <property type="evidence" value="ECO:0007669"/>
    <property type="project" value="InterPro"/>
</dbReference>
<dbReference type="EMBL" id="LSLI01000095">
    <property type="protein sequence ID" value="KXS31156.1"/>
    <property type="molecule type" value="Genomic_DNA"/>
</dbReference>
<accession>A0A139BQ86</accession>